<comment type="subcellular location">
    <subcellularLocation>
        <location evidence="1">Membrane</location>
        <topology evidence="1">Multi-pass membrane protein</topology>
    </subcellularLocation>
</comment>
<feature type="transmembrane region" description="Helical" evidence="5">
    <location>
        <begin position="348"/>
        <end position="371"/>
    </location>
</feature>
<evidence type="ECO:0000313" key="7">
    <source>
        <dbReference type="Proteomes" id="UP001369815"/>
    </source>
</evidence>
<proteinExistence type="predicted"/>
<dbReference type="Proteomes" id="UP001369815">
    <property type="component" value="Unassembled WGS sequence"/>
</dbReference>
<sequence length="411" mass="47070">MSVVGDTRQGILGTKKALRFLSRHTSDWPRFMQTSEVWLSSDWIHMHFHLRVLLAGKQYLPSPGRAPENGLRPSRVSGVLASLDGTDNIGIIEERFSLAIVTSHTTDMPPYTIFYLSDSEYRRLFMESEHSLDIPGQGRLTGIAVYLRVLLFIFPLWRRKWVETLNEIDKLIDGLFDSKRDGATTMFDSTFERSRLYFTVLQALRIFSEWIGESGRELQQLKQDFDANIQFNMARRGSIGSSDGSSETTDSFMKDIDELWDKVIAIHGASSKSLIDRIEKKEEEIKSFRDGLFSATSVREASRATILNQYILVFTIVTIFYLPLSYVSSLFGMDILAYDDNVTRGQSLFLISTVVLAVGTWAIAGLVLWLYHDDKRRSKVKLLLGNFWRKTSRSPQRRVFDEKKEPVFQGV</sequence>
<dbReference type="InterPro" id="IPR045863">
    <property type="entry name" value="CorA_TM1_TM2"/>
</dbReference>
<dbReference type="GO" id="GO:0046873">
    <property type="term" value="F:metal ion transmembrane transporter activity"/>
    <property type="evidence" value="ECO:0007669"/>
    <property type="project" value="InterPro"/>
</dbReference>
<evidence type="ECO:0000313" key="6">
    <source>
        <dbReference type="EMBL" id="KAK6951043.1"/>
    </source>
</evidence>
<organism evidence="6 7">
    <name type="scientific">Daldinia eschscholtzii</name>
    <dbReference type="NCBI Taxonomy" id="292717"/>
    <lineage>
        <taxon>Eukaryota</taxon>
        <taxon>Fungi</taxon>
        <taxon>Dikarya</taxon>
        <taxon>Ascomycota</taxon>
        <taxon>Pezizomycotina</taxon>
        <taxon>Sordariomycetes</taxon>
        <taxon>Xylariomycetidae</taxon>
        <taxon>Xylariales</taxon>
        <taxon>Hypoxylaceae</taxon>
        <taxon>Daldinia</taxon>
    </lineage>
</organism>
<reference evidence="6 7" key="1">
    <citation type="journal article" date="2024" name="Front Chem Biol">
        <title>Unveiling the potential of Daldinia eschscholtzii MFLUCC 19-0629 through bioactivity and bioinformatics studies for enhanced sustainable agriculture production.</title>
        <authorList>
            <person name="Brooks S."/>
            <person name="Weaver J.A."/>
            <person name="Klomchit A."/>
            <person name="Alharthi S.A."/>
            <person name="Onlamun T."/>
            <person name="Nurani R."/>
            <person name="Vong T.K."/>
            <person name="Alberti F."/>
            <person name="Greco C."/>
        </authorList>
    </citation>
    <scope>NUCLEOTIDE SEQUENCE [LARGE SCALE GENOMIC DNA]</scope>
    <source>
        <strain evidence="6">MFLUCC 19-0629</strain>
    </source>
</reference>
<evidence type="ECO:0000256" key="3">
    <source>
        <dbReference type="ARBA" id="ARBA00022989"/>
    </source>
</evidence>
<dbReference type="Pfam" id="PF01544">
    <property type="entry name" value="CorA"/>
    <property type="match status" value="1"/>
</dbReference>
<evidence type="ECO:0000256" key="4">
    <source>
        <dbReference type="ARBA" id="ARBA00023136"/>
    </source>
</evidence>
<keyword evidence="3 5" id="KW-1133">Transmembrane helix</keyword>
<dbReference type="EMBL" id="JBANMG010000007">
    <property type="protein sequence ID" value="KAK6951043.1"/>
    <property type="molecule type" value="Genomic_DNA"/>
</dbReference>
<evidence type="ECO:0000256" key="2">
    <source>
        <dbReference type="ARBA" id="ARBA00022692"/>
    </source>
</evidence>
<keyword evidence="2 5" id="KW-0812">Transmembrane</keyword>
<dbReference type="Gene3D" id="1.20.58.340">
    <property type="entry name" value="Magnesium transport protein CorA, transmembrane region"/>
    <property type="match status" value="1"/>
</dbReference>
<dbReference type="GO" id="GO:0016020">
    <property type="term" value="C:membrane"/>
    <property type="evidence" value="ECO:0007669"/>
    <property type="project" value="UniProtKB-SubCell"/>
</dbReference>
<dbReference type="InterPro" id="IPR002523">
    <property type="entry name" value="MgTranspt_CorA/ZnTranspt_ZntB"/>
</dbReference>
<protein>
    <submittedName>
        <fullName evidence="6">Uncharacterized protein</fullName>
    </submittedName>
</protein>
<evidence type="ECO:0000256" key="1">
    <source>
        <dbReference type="ARBA" id="ARBA00004141"/>
    </source>
</evidence>
<evidence type="ECO:0000256" key="5">
    <source>
        <dbReference type="SAM" id="Phobius"/>
    </source>
</evidence>
<comment type="caution">
    <text evidence="6">The sequence shown here is derived from an EMBL/GenBank/DDBJ whole genome shotgun (WGS) entry which is preliminary data.</text>
</comment>
<gene>
    <name evidence="6" type="ORF">Daesc_007572</name>
</gene>
<keyword evidence="4 5" id="KW-0472">Membrane</keyword>
<keyword evidence="7" id="KW-1185">Reference proteome</keyword>
<feature type="transmembrane region" description="Helical" evidence="5">
    <location>
        <begin position="310"/>
        <end position="328"/>
    </location>
</feature>
<dbReference type="SUPFAM" id="SSF144083">
    <property type="entry name" value="Magnesium transport protein CorA, transmembrane region"/>
    <property type="match status" value="1"/>
</dbReference>
<accession>A0AAX6MF20</accession>
<dbReference type="AlphaFoldDB" id="A0AAX6MF20"/>
<name>A0AAX6MF20_9PEZI</name>